<dbReference type="SMART" id="SM00642">
    <property type="entry name" value="Aamy"/>
    <property type="match status" value="1"/>
</dbReference>
<dbReference type="Gene3D" id="3.20.20.80">
    <property type="entry name" value="Glycosidases"/>
    <property type="match status" value="1"/>
</dbReference>
<dbReference type="InterPro" id="IPR013783">
    <property type="entry name" value="Ig-like_fold"/>
</dbReference>
<dbReference type="NCBIfam" id="TIGR02100">
    <property type="entry name" value="glgX_debranch"/>
    <property type="match status" value="1"/>
</dbReference>
<evidence type="ECO:0000313" key="6">
    <source>
        <dbReference type="EMBL" id="AEE50082.1"/>
    </source>
</evidence>
<dbReference type="InterPro" id="IPR004193">
    <property type="entry name" value="Glyco_hydro_13_N"/>
</dbReference>
<organism evidence="6 7">
    <name type="scientific">Haliscomenobacter hydrossis (strain ATCC 27775 / DSM 1100 / LMG 10767 / O)</name>
    <dbReference type="NCBI Taxonomy" id="760192"/>
    <lineage>
        <taxon>Bacteria</taxon>
        <taxon>Pseudomonadati</taxon>
        <taxon>Bacteroidota</taxon>
        <taxon>Saprospiria</taxon>
        <taxon>Saprospirales</taxon>
        <taxon>Haliscomenobacteraceae</taxon>
        <taxon>Haliscomenobacter</taxon>
    </lineage>
</organism>
<dbReference type="InterPro" id="IPR011837">
    <property type="entry name" value="Glycogen_debranch_GlgX"/>
</dbReference>
<protein>
    <submittedName>
        <fullName evidence="6">Glycogen debranching enzyme GlgX</fullName>
        <ecNumber evidence="6">3.2.1.68</ecNumber>
    </submittedName>
</protein>
<evidence type="ECO:0000256" key="3">
    <source>
        <dbReference type="ARBA" id="ARBA00022946"/>
    </source>
</evidence>
<dbReference type="SUPFAM" id="SSF51011">
    <property type="entry name" value="Glycosyl hydrolase domain"/>
    <property type="match status" value="1"/>
</dbReference>
<keyword evidence="4 6" id="KW-0326">Glycosidase</keyword>
<evidence type="ECO:0000313" key="7">
    <source>
        <dbReference type="Proteomes" id="UP000008461"/>
    </source>
</evidence>
<dbReference type="KEGG" id="hhy:Halhy_2200"/>
<dbReference type="SUPFAM" id="SSF51445">
    <property type="entry name" value="(Trans)glycosidases"/>
    <property type="match status" value="1"/>
</dbReference>
<sequence length="701" mass="79893">MQVLPGKSYPLGATVHPDGVNFSLYAPNATEVELLLFDQHDHHRPKHVISLSAKTHLTFYYWHCFVPGLEHGQVYAYRVHGPYIPDTGIRFDGQKVLLDPYALAVVTDTWDREKARHAGDNCATALKGIVVDPYLYDWEDDTAPNHAFERTIIYELHVGGFTKDPSSGLPAEMRGTYRGLIEKIPYLKSLGITAVELLPIQQFDPYDAPPGRLNYWGYSPISFFAPHNGYATHQDPLGALDEFRDMVKALHKAGIEVILDVVFNHTAEGDENGPTFSWKGMANRTYYMLSKDKRHYKNFSGTGNTLNANHSVVRRMIRHCLRYWAGVMHIDGFRFDLASVLSRDSDGRPMTNPPLLWEIESDPVLASSKLIAEAWDVELYQVGNFIGDRWAEWNGKFRDRLRSFIKGDSGYAEGMMQCLLASPDLFRTAERNPNRSINFATCHDGFTLNDLVSYNHKHNLANGEGNRDGHNDNLSWNCGVEGPTQDPEIDALRLQQIKNCFAILLLAQGTPMILMGDEVRRTQGGNNNAYCQDNPTSWFDWTQVDKESDLLRFVREMIRINMTSPYFQEAHFLNSHHTTVNWHGIRPGEPDWGDDSRSLAFSLYNPDYDEEIYVVMNTFWESLEFELPTPLGHEAAFWHRLLDTALASPYDITSVTPDEHLVSNLYTVAPRSVVMLIAKSTVEQPWMSTREMSYDRLVRDE</sequence>
<dbReference type="InterPro" id="IPR017853">
    <property type="entry name" value="GH"/>
</dbReference>
<evidence type="ECO:0000256" key="2">
    <source>
        <dbReference type="ARBA" id="ARBA00022801"/>
    </source>
</evidence>
<dbReference type="InterPro" id="IPR006047">
    <property type="entry name" value="GH13_cat_dom"/>
</dbReference>
<dbReference type="EMBL" id="CP002691">
    <property type="protein sequence ID" value="AEE50082.1"/>
    <property type="molecule type" value="Genomic_DNA"/>
</dbReference>
<dbReference type="PANTHER" id="PTHR43002">
    <property type="entry name" value="GLYCOGEN DEBRANCHING ENZYME"/>
    <property type="match status" value="1"/>
</dbReference>
<dbReference type="Proteomes" id="UP000008461">
    <property type="component" value="Chromosome"/>
</dbReference>
<dbReference type="STRING" id="760192.Halhy_2200"/>
<dbReference type="GO" id="GO:0004135">
    <property type="term" value="F:amylo-alpha-1,6-glucosidase activity"/>
    <property type="evidence" value="ECO:0007669"/>
    <property type="project" value="InterPro"/>
</dbReference>
<dbReference type="InterPro" id="IPR013780">
    <property type="entry name" value="Glyco_hydro_b"/>
</dbReference>
<dbReference type="EC" id="3.2.1.68" evidence="6"/>
<dbReference type="InterPro" id="IPR044505">
    <property type="entry name" value="GlgX_Isoamylase_N_E_set"/>
</dbReference>
<name>F4KT12_HALH1</name>
<dbReference type="CDD" id="cd11326">
    <property type="entry name" value="AmyAc_Glg_debranch"/>
    <property type="match status" value="1"/>
</dbReference>
<dbReference type="eggNOG" id="COG1523">
    <property type="taxonomic scope" value="Bacteria"/>
</dbReference>
<proteinExistence type="inferred from homology"/>
<evidence type="ECO:0000256" key="4">
    <source>
        <dbReference type="ARBA" id="ARBA00023295"/>
    </source>
</evidence>
<dbReference type="InterPro" id="IPR048650">
    <property type="entry name" value="ISOA1-3-like_C"/>
</dbReference>
<dbReference type="GO" id="GO:0019156">
    <property type="term" value="F:isoamylase activity"/>
    <property type="evidence" value="ECO:0007669"/>
    <property type="project" value="UniProtKB-EC"/>
</dbReference>
<accession>F4KT12</accession>
<dbReference type="Pfam" id="PF00128">
    <property type="entry name" value="Alpha-amylase"/>
    <property type="match status" value="1"/>
</dbReference>
<dbReference type="SUPFAM" id="SSF81296">
    <property type="entry name" value="E set domains"/>
    <property type="match status" value="1"/>
</dbReference>
<dbReference type="Pfam" id="PF02922">
    <property type="entry name" value="CBM_48"/>
    <property type="match status" value="1"/>
</dbReference>
<keyword evidence="2 6" id="KW-0378">Hydrolase</keyword>
<dbReference type="HOGENOM" id="CLU_011725_2_1_10"/>
<dbReference type="AlphaFoldDB" id="F4KT12"/>
<dbReference type="CDD" id="cd02856">
    <property type="entry name" value="E_set_GDE_Isoamylase_N"/>
    <property type="match status" value="1"/>
</dbReference>
<keyword evidence="3" id="KW-0809">Transit peptide</keyword>
<evidence type="ECO:0000259" key="5">
    <source>
        <dbReference type="SMART" id="SM00642"/>
    </source>
</evidence>
<dbReference type="InterPro" id="IPR014756">
    <property type="entry name" value="Ig_E-set"/>
</dbReference>
<dbReference type="RefSeq" id="WP_013764634.1">
    <property type="nucleotide sequence ID" value="NC_015510.1"/>
</dbReference>
<reference evidence="6 7" key="1">
    <citation type="journal article" date="2011" name="Stand. Genomic Sci.">
        <title>Complete genome sequence of Haliscomenobacter hydrossis type strain (O).</title>
        <authorList>
            <consortium name="US DOE Joint Genome Institute (JGI-PGF)"/>
            <person name="Daligault H."/>
            <person name="Lapidus A."/>
            <person name="Zeytun A."/>
            <person name="Nolan M."/>
            <person name="Lucas S."/>
            <person name="Del Rio T.G."/>
            <person name="Tice H."/>
            <person name="Cheng J.F."/>
            <person name="Tapia R."/>
            <person name="Han C."/>
            <person name="Goodwin L."/>
            <person name="Pitluck S."/>
            <person name="Liolios K."/>
            <person name="Pagani I."/>
            <person name="Ivanova N."/>
            <person name="Huntemann M."/>
            <person name="Mavromatis K."/>
            <person name="Mikhailova N."/>
            <person name="Pati A."/>
            <person name="Chen A."/>
            <person name="Palaniappan K."/>
            <person name="Land M."/>
            <person name="Hauser L."/>
            <person name="Brambilla E.M."/>
            <person name="Rohde M."/>
            <person name="Verbarg S."/>
            <person name="Goker M."/>
            <person name="Bristow J."/>
            <person name="Eisen J.A."/>
            <person name="Markowitz V."/>
            <person name="Hugenholtz P."/>
            <person name="Kyrpides N.C."/>
            <person name="Klenk H.P."/>
            <person name="Woyke T."/>
        </authorList>
    </citation>
    <scope>NUCLEOTIDE SEQUENCE [LARGE SCALE GENOMIC DNA]</scope>
    <source>
        <strain evidence="7">ATCC 27775 / DSM 1100 / LMG 10767 / O</strain>
    </source>
</reference>
<keyword evidence="7" id="KW-1185">Reference proteome</keyword>
<reference key="2">
    <citation type="submission" date="2011-04" db="EMBL/GenBank/DDBJ databases">
        <title>Complete sequence of chromosome of Haliscomenobacter hydrossis DSM 1100.</title>
        <authorList>
            <consortium name="US DOE Joint Genome Institute (JGI-PGF)"/>
            <person name="Lucas S."/>
            <person name="Han J."/>
            <person name="Lapidus A."/>
            <person name="Bruce D."/>
            <person name="Goodwin L."/>
            <person name="Pitluck S."/>
            <person name="Peters L."/>
            <person name="Kyrpides N."/>
            <person name="Mavromatis K."/>
            <person name="Ivanova N."/>
            <person name="Ovchinnikova G."/>
            <person name="Pagani I."/>
            <person name="Daligault H."/>
            <person name="Detter J.C."/>
            <person name="Han C."/>
            <person name="Land M."/>
            <person name="Hauser L."/>
            <person name="Markowitz V."/>
            <person name="Cheng J.-F."/>
            <person name="Hugenholtz P."/>
            <person name="Woyke T."/>
            <person name="Wu D."/>
            <person name="Verbarg S."/>
            <person name="Frueling A."/>
            <person name="Brambilla E."/>
            <person name="Klenk H.-P."/>
            <person name="Eisen J.A."/>
        </authorList>
    </citation>
    <scope>NUCLEOTIDE SEQUENCE</scope>
    <source>
        <strain>DSM 1100</strain>
    </source>
</reference>
<dbReference type="Gene3D" id="2.60.40.10">
    <property type="entry name" value="Immunoglobulins"/>
    <property type="match status" value="1"/>
</dbReference>
<dbReference type="GO" id="GO:0005980">
    <property type="term" value="P:glycogen catabolic process"/>
    <property type="evidence" value="ECO:0007669"/>
    <property type="project" value="InterPro"/>
</dbReference>
<comment type="similarity">
    <text evidence="1">Belongs to the glycosyl hydrolase 13 family.</text>
</comment>
<dbReference type="OrthoDB" id="9761875at2"/>
<dbReference type="Pfam" id="PF21156">
    <property type="entry name" value="ISOA1-3_C"/>
    <property type="match status" value="1"/>
</dbReference>
<gene>
    <name evidence="6" type="ordered locus">Halhy_2200</name>
</gene>
<dbReference type="Gene3D" id="2.60.40.1180">
    <property type="entry name" value="Golgi alpha-mannosidase II"/>
    <property type="match status" value="1"/>
</dbReference>
<evidence type="ECO:0000256" key="1">
    <source>
        <dbReference type="ARBA" id="ARBA00008061"/>
    </source>
</evidence>
<feature type="domain" description="Glycosyl hydrolase family 13 catalytic" evidence="5">
    <location>
        <begin position="155"/>
        <end position="561"/>
    </location>
</feature>